<dbReference type="EMBL" id="CP020946">
    <property type="protein sequence ID" value="ASD64610.1"/>
    <property type="molecule type" value="Genomic_DNA"/>
</dbReference>
<gene>
    <name evidence="5" type="ORF">B9G79_14020</name>
</gene>
<dbReference type="OrthoDB" id="5287439at2"/>
<feature type="signal peptide" evidence="1">
    <location>
        <begin position="1"/>
        <end position="28"/>
    </location>
</feature>
<accession>A0A1Z3NAV8</accession>
<evidence type="ECO:0000313" key="5">
    <source>
        <dbReference type="EMBL" id="ASD64610.1"/>
    </source>
</evidence>
<evidence type="ECO:0000256" key="1">
    <source>
        <dbReference type="SAM" id="SignalP"/>
    </source>
</evidence>
<evidence type="ECO:0000313" key="6">
    <source>
        <dbReference type="Proteomes" id="UP000197003"/>
    </source>
</evidence>
<dbReference type="Proteomes" id="UP000197003">
    <property type="component" value="Chromosome"/>
</dbReference>
<dbReference type="InterPro" id="IPR057162">
    <property type="entry name" value="DUF7840"/>
</dbReference>
<keyword evidence="1" id="KW-0732">Signal</keyword>
<dbReference type="Pfam" id="PF25225">
    <property type="entry name" value="DUF7843"/>
    <property type="match status" value="1"/>
</dbReference>
<dbReference type="AlphaFoldDB" id="A0A1Z3NAV8"/>
<name>A0A1Z3NAV8_BDEBC</name>
<dbReference type="Pfam" id="PF25222">
    <property type="entry name" value="DUF7840"/>
    <property type="match status" value="1"/>
</dbReference>
<evidence type="ECO:0000259" key="2">
    <source>
        <dbReference type="Pfam" id="PF13387"/>
    </source>
</evidence>
<dbReference type="InterPro" id="IPR057165">
    <property type="entry name" value="DUF7843"/>
</dbReference>
<feature type="domain" description="Lnb N-terminal periplasmic" evidence="2">
    <location>
        <begin position="136"/>
        <end position="309"/>
    </location>
</feature>
<organism evidence="5 6">
    <name type="scientific">Bdellovibrio bacteriovorus</name>
    <dbReference type="NCBI Taxonomy" id="959"/>
    <lineage>
        <taxon>Bacteria</taxon>
        <taxon>Pseudomonadati</taxon>
        <taxon>Bdellovibrionota</taxon>
        <taxon>Bdellovibrionia</taxon>
        <taxon>Bdellovibrionales</taxon>
        <taxon>Pseudobdellovibrionaceae</taxon>
        <taxon>Bdellovibrio</taxon>
    </lineage>
</organism>
<reference evidence="5 6" key="1">
    <citation type="submission" date="2017-04" db="EMBL/GenBank/DDBJ databases">
        <title>Whole genome sequence of Bdellovibrio bacteriovorus strain SSB218315.</title>
        <authorList>
            <person name="Oyedara O."/>
            <person name="Rodriguez-Perez M.A."/>
        </authorList>
    </citation>
    <scope>NUCLEOTIDE SEQUENCE [LARGE SCALE GENOMIC DNA]</scope>
    <source>
        <strain evidence="5 6">SSB218315</strain>
    </source>
</reference>
<feature type="chain" id="PRO_5012509366" evidence="1">
    <location>
        <begin position="29"/>
        <end position="638"/>
    </location>
</feature>
<proteinExistence type="predicted"/>
<dbReference type="Pfam" id="PF13387">
    <property type="entry name" value="Lnb_N"/>
    <property type="match status" value="1"/>
</dbReference>
<feature type="domain" description="DUF7843" evidence="4">
    <location>
        <begin position="42"/>
        <end position="122"/>
    </location>
</feature>
<sequence length="638" mass="72887">MTLSFCNKSLMKMGLLLFSLTFSSLALATNDLSSRASTEKWADNVQWLRLLQYDKNTFGGYTSPAENPAFFLHPEGKNNPSLELQATISALMNPEKKIKSKDGQFNESAACVFPARKLWLEKISGQKLPSVSCERYERFLEILQPQSLTYVFSSYYLNNPASAFGHTFLRINKSASSRDGERYELSDYGVGYAAVKVSDNPFIYSFLGVSGLMPGTFDINPYYYKVREYNDFESRDLWEYDLNFTPEEVQLIVANIWELISAEFNYHYFKENCSYRILALLEAARPSLELTKDLKSQVMPADTVGTLYEQKDLVKNIHYRPSIRATFDTRYKKLGSVEQERIRQFAKTESLPQLIAGLETQQKRDTLDAAMDYLDFRYPKEILRKQGAYLFKKDILLARAELGGASEPLTVPAPWNEAPHDAQGSRRWGLGYREWNSDRFYLIDAKLSLHDLLDPKKGYPPTAEITMGAFSFSFNPDSDEVALDKATLYEVISLSPVDAFNQGFSWRLKVSVERGYENGCTSLCRWTELSGGSGITKTYWSDLDLSLWLRATGQTSTDFAGDTWKIGAGPSVSARWNRDWFALFAESYYRYDYKGAEHEYRQNTLGVNFSLNKSLSLRLSGEDTNSVQRGEARLLYYY</sequence>
<dbReference type="InterPro" id="IPR025178">
    <property type="entry name" value="Lnb_N"/>
</dbReference>
<evidence type="ECO:0000259" key="3">
    <source>
        <dbReference type="Pfam" id="PF25222"/>
    </source>
</evidence>
<evidence type="ECO:0000259" key="4">
    <source>
        <dbReference type="Pfam" id="PF25225"/>
    </source>
</evidence>
<feature type="domain" description="DUF7840" evidence="3">
    <location>
        <begin position="418"/>
        <end position="631"/>
    </location>
</feature>
<protein>
    <submittedName>
        <fullName evidence="5">Uncharacterized protein</fullName>
    </submittedName>
</protein>